<feature type="chain" id="PRO_5018153656" description="Glucose-methanol-choline oxidoreductase N-terminal domain-containing protein" evidence="4">
    <location>
        <begin position="24"/>
        <end position="611"/>
    </location>
</feature>
<comment type="cofactor">
    <cofactor evidence="3">
        <name>FAD</name>
        <dbReference type="ChEBI" id="CHEBI:57692"/>
    </cofactor>
</comment>
<dbReference type="GO" id="GO:0044550">
    <property type="term" value="P:secondary metabolite biosynthetic process"/>
    <property type="evidence" value="ECO:0007669"/>
    <property type="project" value="TreeGrafter"/>
</dbReference>
<dbReference type="Pfam" id="PF00732">
    <property type="entry name" value="GMC_oxred_N"/>
    <property type="match status" value="1"/>
</dbReference>
<feature type="active site" description="Proton acceptor" evidence="2">
    <location>
        <position position="577"/>
    </location>
</feature>
<feature type="binding site" evidence="3">
    <location>
        <begin position="533"/>
        <end position="534"/>
    </location>
    <ligand>
        <name>FAD</name>
        <dbReference type="ChEBI" id="CHEBI:57692"/>
    </ligand>
</feature>
<feature type="signal peptide" evidence="4">
    <location>
        <begin position="1"/>
        <end position="23"/>
    </location>
</feature>
<keyword evidence="3" id="KW-0285">Flavoprotein</keyword>
<dbReference type="GO" id="GO:0016614">
    <property type="term" value="F:oxidoreductase activity, acting on CH-OH group of donors"/>
    <property type="evidence" value="ECO:0007669"/>
    <property type="project" value="InterPro"/>
</dbReference>
<keyword evidence="4" id="KW-0732">Signal</keyword>
<protein>
    <recommendedName>
        <fullName evidence="5">Glucose-methanol-choline oxidoreductase N-terminal domain-containing protein</fullName>
    </recommendedName>
</protein>
<dbReference type="EMBL" id="QWIN01000043">
    <property type="protein sequence ID" value="RMY61154.1"/>
    <property type="molecule type" value="Genomic_DNA"/>
</dbReference>
<keyword evidence="3" id="KW-0274">FAD</keyword>
<reference evidence="6 7" key="1">
    <citation type="journal article" date="2018" name="BMC Genomics">
        <title>Genomic evidence for intraspecific hybridization in a clonal and extremely halotolerant yeast.</title>
        <authorList>
            <person name="Gostincar C."/>
            <person name="Stajich J.E."/>
            <person name="Zupancic J."/>
            <person name="Zalar P."/>
            <person name="Gunde-Cimerman N."/>
        </authorList>
    </citation>
    <scope>NUCLEOTIDE SEQUENCE [LARGE SCALE GENOMIC DNA]</scope>
    <source>
        <strain evidence="6 7">EXF-151</strain>
    </source>
</reference>
<dbReference type="Proteomes" id="UP000270230">
    <property type="component" value="Unassembled WGS sequence"/>
</dbReference>
<evidence type="ECO:0000256" key="3">
    <source>
        <dbReference type="PIRSR" id="PIRSR000137-2"/>
    </source>
</evidence>
<dbReference type="PIRSF" id="PIRSF000137">
    <property type="entry name" value="Alcohol_oxidase"/>
    <property type="match status" value="1"/>
</dbReference>
<evidence type="ECO:0000313" key="6">
    <source>
        <dbReference type="EMBL" id="RMY61154.1"/>
    </source>
</evidence>
<comment type="similarity">
    <text evidence="1">Belongs to the GMC oxidoreductase family.</text>
</comment>
<feature type="active site" description="Proton donor" evidence="2">
    <location>
        <position position="534"/>
    </location>
</feature>
<dbReference type="GO" id="GO:0050660">
    <property type="term" value="F:flavin adenine dinucleotide binding"/>
    <property type="evidence" value="ECO:0007669"/>
    <property type="project" value="InterPro"/>
</dbReference>
<dbReference type="AlphaFoldDB" id="A0A3M7DA76"/>
<gene>
    <name evidence="6" type="ORF">D0865_01150</name>
</gene>
<name>A0A3M7DA76_HORWE</name>
<dbReference type="SUPFAM" id="SSF54373">
    <property type="entry name" value="FAD-linked reductases, C-terminal domain"/>
    <property type="match status" value="1"/>
</dbReference>
<feature type="binding site" evidence="3">
    <location>
        <position position="107"/>
    </location>
    <ligand>
        <name>FAD</name>
        <dbReference type="ChEBI" id="CHEBI:57692"/>
    </ligand>
</feature>
<sequence length="611" mass="66519">MGIVQKLVAGLFGTSLLFSGAVAKSSYDFIVVGGGTAGVAIATRLSQNLPHFSILLVEAGPDGRDAPSIYIPGRKGTALGTIYDWNFTTVPQEALNDRILPQNRGHVLGGSSALNLLSYDRGVEADFDAWQQLGNEGWNWTTMHNAMMKAETWQLTNQTGAAGIEAEGGVGEDGPIHFLLNRWDPPEQEAFFPTMDNLGISETYSFLDGDMLGWQRHTSNILGTNYTRSYSPAYLAHAGTNLKVIFNSMVAKVDIHKGCVKGVTLIDGTKLHAKKEVILSAGSIQSPQLLELSGIGNCSVLSAAGVEPMIELPGVGENLQDHVRIVTSYQLKDNYTSPDINRFNSTNAALELERWQNNLTGLYDSTSSAYAYLTWNMSLGNDSELIALANKVIDPNNAVDQRKLAKLDDANRVPQLEILFSDGYLGNKGYPDADDELYGQTFFAMIASLNHLFSRGSTHINSSDPTAHPLFDPNYLSNEYDLRAVVEGAKYIRKVATTAPLADIWVDEYEPGLNTTTDEQWIDFVKANALSIWHPLGTCAMLPREENGVVDAQLKVYGVKGLRVADASIMPSLISGHIQTAVYGIAEMAAEMITAEWAVGEDGRVRGWRCG</sequence>
<evidence type="ECO:0000256" key="4">
    <source>
        <dbReference type="SAM" id="SignalP"/>
    </source>
</evidence>
<proteinExistence type="inferred from homology"/>
<dbReference type="PANTHER" id="PTHR11552:SF115">
    <property type="entry name" value="DEHYDROGENASE XPTC-RELATED"/>
    <property type="match status" value="1"/>
</dbReference>
<evidence type="ECO:0000259" key="5">
    <source>
        <dbReference type="PROSITE" id="PS00624"/>
    </source>
</evidence>
<dbReference type="InterPro" id="IPR007867">
    <property type="entry name" value="GMC_OxRtase_C"/>
</dbReference>
<organism evidence="6 7">
    <name type="scientific">Hortaea werneckii</name>
    <name type="common">Black yeast</name>
    <name type="synonym">Cladosporium werneckii</name>
    <dbReference type="NCBI Taxonomy" id="91943"/>
    <lineage>
        <taxon>Eukaryota</taxon>
        <taxon>Fungi</taxon>
        <taxon>Dikarya</taxon>
        <taxon>Ascomycota</taxon>
        <taxon>Pezizomycotina</taxon>
        <taxon>Dothideomycetes</taxon>
        <taxon>Dothideomycetidae</taxon>
        <taxon>Mycosphaerellales</taxon>
        <taxon>Teratosphaeriaceae</taxon>
        <taxon>Hortaea</taxon>
    </lineage>
</organism>
<dbReference type="InterPro" id="IPR012132">
    <property type="entry name" value="GMC_OxRdtase"/>
</dbReference>
<evidence type="ECO:0000256" key="1">
    <source>
        <dbReference type="ARBA" id="ARBA00010790"/>
    </source>
</evidence>
<dbReference type="Gene3D" id="3.30.560.10">
    <property type="entry name" value="Glucose Oxidase, domain 3"/>
    <property type="match status" value="1"/>
</dbReference>
<accession>A0A3M7DA76</accession>
<dbReference type="InterPro" id="IPR036188">
    <property type="entry name" value="FAD/NAD-bd_sf"/>
</dbReference>
<dbReference type="VEuPathDB" id="FungiDB:BTJ68_15507"/>
<dbReference type="OrthoDB" id="269227at2759"/>
<comment type="caution">
    <text evidence="6">The sequence shown here is derived from an EMBL/GenBank/DDBJ whole genome shotgun (WGS) entry which is preliminary data.</text>
</comment>
<feature type="binding site" evidence="3">
    <location>
        <position position="250"/>
    </location>
    <ligand>
        <name>FAD</name>
        <dbReference type="ChEBI" id="CHEBI:57692"/>
    </ligand>
</feature>
<dbReference type="PROSITE" id="PS00624">
    <property type="entry name" value="GMC_OXRED_2"/>
    <property type="match status" value="1"/>
</dbReference>
<dbReference type="Pfam" id="PF05199">
    <property type="entry name" value="GMC_oxred_C"/>
    <property type="match status" value="1"/>
</dbReference>
<dbReference type="SUPFAM" id="SSF51905">
    <property type="entry name" value="FAD/NAD(P)-binding domain"/>
    <property type="match status" value="1"/>
</dbReference>
<evidence type="ECO:0000256" key="2">
    <source>
        <dbReference type="PIRSR" id="PIRSR000137-1"/>
    </source>
</evidence>
<dbReference type="Gene3D" id="3.50.50.60">
    <property type="entry name" value="FAD/NAD(P)-binding domain"/>
    <property type="match status" value="1"/>
</dbReference>
<dbReference type="InterPro" id="IPR000172">
    <property type="entry name" value="GMC_OxRdtase_N"/>
</dbReference>
<feature type="domain" description="Glucose-methanol-choline oxidoreductase N-terminal" evidence="5">
    <location>
        <begin position="282"/>
        <end position="296"/>
    </location>
</feature>
<dbReference type="PANTHER" id="PTHR11552">
    <property type="entry name" value="GLUCOSE-METHANOL-CHOLINE GMC OXIDOREDUCTASE"/>
    <property type="match status" value="1"/>
</dbReference>
<evidence type="ECO:0000313" key="7">
    <source>
        <dbReference type="Proteomes" id="UP000270230"/>
    </source>
</evidence>